<evidence type="ECO:0000313" key="2">
    <source>
        <dbReference type="EMBL" id="MBZ9778130.1"/>
    </source>
</evidence>
<sequence>MLTKSNLTQFLSFCFLLVFLISCSTTKTLKGGNYQVKFIDEYTIPSGFTYSNETYGGISGIDYKDGQLIMVNDSPSNPLIFSAEFNLVDFKLDTLVFTSVVKLKADPFFKKNALDMESLRFDEDNYLISTEGSINKELPPTIFKVSPDGRFLKEYTLPDYFLPGGENQPRQNGVFEGLSMSLNSDGFWFANELPLIEDGKAPKLYNTNSPIRLSYFDRELNQVTRQYAMDLDRITKIPLVPFAVNGLTEILQLENVKFLVLERSYSAGHKSQGNKVKLFLVDIRNASNTKDIEQLENTSENVIYAKKSLLFDFKSIKSKLTDKIIDNLEGLCFGPILPNGNKSLIIASDDNFSSFGPQINQFILLELIENQ</sequence>
<dbReference type="Proteomes" id="UP001199314">
    <property type="component" value="Unassembled WGS sequence"/>
</dbReference>
<proteinExistence type="predicted"/>
<protein>
    <submittedName>
        <fullName evidence="2">Esterase-like activity of phytase family protein</fullName>
    </submittedName>
</protein>
<dbReference type="PANTHER" id="PTHR37957:SF1">
    <property type="entry name" value="PHYTASE-LIKE DOMAIN-CONTAINING PROTEIN"/>
    <property type="match status" value="1"/>
</dbReference>
<comment type="caution">
    <text evidence="2">The sequence shown here is derived from an EMBL/GenBank/DDBJ whole genome shotgun (WGS) entry which is preliminary data.</text>
</comment>
<dbReference type="EMBL" id="JAIQZE010000003">
    <property type="protein sequence ID" value="MBZ9778130.1"/>
    <property type="molecule type" value="Genomic_DNA"/>
</dbReference>
<dbReference type="PROSITE" id="PS51257">
    <property type="entry name" value="PROKAR_LIPOPROTEIN"/>
    <property type="match status" value="1"/>
</dbReference>
<dbReference type="RefSeq" id="WP_224460488.1">
    <property type="nucleotide sequence ID" value="NZ_JAIQZE010000003.1"/>
</dbReference>
<evidence type="ECO:0000259" key="1">
    <source>
        <dbReference type="Pfam" id="PF13449"/>
    </source>
</evidence>
<dbReference type="Pfam" id="PF13449">
    <property type="entry name" value="Phytase-like"/>
    <property type="match status" value="1"/>
</dbReference>
<reference evidence="3" key="1">
    <citation type="submission" date="2023-07" db="EMBL/GenBank/DDBJ databases">
        <title>Novel species isolated from saline lakes on Tibetan Plateau.</title>
        <authorList>
            <person name="Lu H."/>
        </authorList>
    </citation>
    <scope>NUCLEOTIDE SEQUENCE [LARGE SCALE GENOMIC DNA]</scope>
    <source>
        <strain evidence="3">CAK8W</strain>
    </source>
</reference>
<keyword evidence="3" id="KW-1185">Reference proteome</keyword>
<accession>A0ABS7XGS5</accession>
<dbReference type="PANTHER" id="PTHR37957">
    <property type="entry name" value="BLR7070 PROTEIN"/>
    <property type="match status" value="1"/>
</dbReference>
<organism evidence="2 3">
    <name type="scientific">Psychroflexus longus</name>
    <dbReference type="NCBI Taxonomy" id="2873596"/>
    <lineage>
        <taxon>Bacteria</taxon>
        <taxon>Pseudomonadati</taxon>
        <taxon>Bacteroidota</taxon>
        <taxon>Flavobacteriia</taxon>
        <taxon>Flavobacteriales</taxon>
        <taxon>Flavobacteriaceae</taxon>
        <taxon>Psychroflexus</taxon>
    </lineage>
</organism>
<name>A0ABS7XGS5_9FLAO</name>
<dbReference type="InterPro" id="IPR027372">
    <property type="entry name" value="Phytase-like_dom"/>
</dbReference>
<evidence type="ECO:0000313" key="3">
    <source>
        <dbReference type="Proteomes" id="UP001199314"/>
    </source>
</evidence>
<gene>
    <name evidence="2" type="ORF">LB452_04255</name>
</gene>
<feature type="domain" description="Phytase-like" evidence="1">
    <location>
        <begin position="55"/>
        <end position="352"/>
    </location>
</feature>